<dbReference type="UniPathway" id="UPA00031">
    <property type="reaction ID" value="UER00013"/>
</dbReference>
<evidence type="ECO:0000256" key="1">
    <source>
        <dbReference type="ARBA" id="ARBA00004970"/>
    </source>
</evidence>
<dbReference type="InterPro" id="IPR016195">
    <property type="entry name" value="Pol/histidinol_Pase-like"/>
</dbReference>
<comment type="catalytic activity">
    <reaction evidence="7 8">
        <text>L-histidinol phosphate + H2O = L-histidinol + phosphate</text>
        <dbReference type="Rhea" id="RHEA:14465"/>
        <dbReference type="ChEBI" id="CHEBI:15377"/>
        <dbReference type="ChEBI" id="CHEBI:43474"/>
        <dbReference type="ChEBI" id="CHEBI:57699"/>
        <dbReference type="ChEBI" id="CHEBI:57980"/>
        <dbReference type="EC" id="3.1.3.15"/>
    </reaction>
</comment>
<comment type="pathway">
    <text evidence="1 8">Amino-acid biosynthesis; L-histidine biosynthesis; L-histidine from 5-phospho-alpha-D-ribose 1-diphosphate: step 8/9.</text>
</comment>
<organism evidence="10 11">
    <name type="scientific">Fusobacterium equinum</name>
    <dbReference type="NCBI Taxonomy" id="134605"/>
    <lineage>
        <taxon>Bacteria</taxon>
        <taxon>Fusobacteriati</taxon>
        <taxon>Fusobacteriota</taxon>
        <taxon>Fusobacteriia</taxon>
        <taxon>Fusobacteriales</taxon>
        <taxon>Fusobacteriaceae</taxon>
        <taxon>Fusobacterium</taxon>
    </lineage>
</organism>
<dbReference type="STRING" id="134605.HMPREF3206_01201"/>
<keyword evidence="6 8" id="KW-0368">Histidine biosynthesis</keyword>
<evidence type="ECO:0000256" key="2">
    <source>
        <dbReference type="ARBA" id="ARBA00009152"/>
    </source>
</evidence>
<evidence type="ECO:0000313" key="10">
    <source>
        <dbReference type="EMBL" id="KXA13892.1"/>
    </source>
</evidence>
<reference evidence="11" key="1">
    <citation type="submission" date="2016-01" db="EMBL/GenBank/DDBJ databases">
        <authorList>
            <person name="Mitreva M."/>
            <person name="Pepin K.H."/>
            <person name="Mihindukulasuriya K.A."/>
            <person name="Fulton R."/>
            <person name="Fronick C."/>
            <person name="O'Laughlin M."/>
            <person name="Miner T."/>
            <person name="Herter B."/>
            <person name="Rosa B.A."/>
            <person name="Cordes M."/>
            <person name="Tomlinson C."/>
            <person name="Wollam A."/>
            <person name="Palsikar V.B."/>
            <person name="Mardis E.R."/>
            <person name="Wilson R.K."/>
        </authorList>
    </citation>
    <scope>NUCLEOTIDE SEQUENCE [LARGE SCALE GENOMIC DNA]</scope>
    <source>
        <strain evidence="11">CMW8396</strain>
    </source>
</reference>
<evidence type="ECO:0000256" key="5">
    <source>
        <dbReference type="ARBA" id="ARBA00022801"/>
    </source>
</evidence>
<dbReference type="GO" id="GO:0004401">
    <property type="term" value="F:histidinol-phosphatase activity"/>
    <property type="evidence" value="ECO:0007669"/>
    <property type="project" value="UniProtKB-UniRule"/>
</dbReference>
<evidence type="ECO:0000259" key="9">
    <source>
        <dbReference type="SMART" id="SM00481"/>
    </source>
</evidence>
<name>A0A133NCA2_9FUSO</name>
<feature type="domain" description="Polymerase/histidinol phosphatase N-terminal" evidence="9">
    <location>
        <begin position="4"/>
        <end position="86"/>
    </location>
</feature>
<evidence type="ECO:0000256" key="8">
    <source>
        <dbReference type="RuleBase" id="RU366003"/>
    </source>
</evidence>
<evidence type="ECO:0000313" key="11">
    <source>
        <dbReference type="Proteomes" id="UP000070617"/>
    </source>
</evidence>
<comment type="similarity">
    <text evidence="2 8">Belongs to the PHP hydrolase family. HisK subfamily.</text>
</comment>
<dbReference type="GO" id="GO:0005737">
    <property type="term" value="C:cytoplasm"/>
    <property type="evidence" value="ECO:0007669"/>
    <property type="project" value="TreeGrafter"/>
</dbReference>
<dbReference type="PANTHER" id="PTHR21039">
    <property type="entry name" value="HISTIDINOL PHOSPHATASE-RELATED"/>
    <property type="match status" value="1"/>
</dbReference>
<dbReference type="InterPro" id="IPR010140">
    <property type="entry name" value="Histidinol_P_phosphatase_HisJ"/>
</dbReference>
<evidence type="ECO:0000256" key="7">
    <source>
        <dbReference type="ARBA" id="ARBA00049158"/>
    </source>
</evidence>
<comment type="caution">
    <text evidence="10">The sequence shown here is derived from an EMBL/GenBank/DDBJ whole genome shotgun (WGS) entry which is preliminary data.</text>
</comment>
<evidence type="ECO:0000256" key="6">
    <source>
        <dbReference type="ARBA" id="ARBA00023102"/>
    </source>
</evidence>
<dbReference type="Proteomes" id="UP000070617">
    <property type="component" value="Unassembled WGS sequence"/>
</dbReference>
<dbReference type="NCBIfam" id="TIGR01856">
    <property type="entry name" value="hisJ_fam"/>
    <property type="match status" value="1"/>
</dbReference>
<dbReference type="InterPro" id="IPR004013">
    <property type="entry name" value="PHP_dom"/>
</dbReference>
<protein>
    <recommendedName>
        <fullName evidence="3 8">Histidinol-phosphatase</fullName>
        <shortName evidence="8">HolPase</shortName>
        <ecNumber evidence="3 8">3.1.3.15</ecNumber>
    </recommendedName>
</protein>
<keyword evidence="4 8" id="KW-0028">Amino-acid biosynthesis</keyword>
<dbReference type="EC" id="3.1.3.15" evidence="3 8"/>
<keyword evidence="11" id="KW-1185">Reference proteome</keyword>
<evidence type="ECO:0000256" key="4">
    <source>
        <dbReference type="ARBA" id="ARBA00022605"/>
    </source>
</evidence>
<dbReference type="RefSeq" id="WP_010680586.1">
    <property type="nucleotide sequence ID" value="NZ_KQ956550.1"/>
</dbReference>
<gene>
    <name evidence="10" type="ORF">HMPREF3206_01201</name>
</gene>
<dbReference type="PANTHER" id="PTHR21039:SF0">
    <property type="entry name" value="HISTIDINOL-PHOSPHATASE"/>
    <property type="match status" value="1"/>
</dbReference>
<dbReference type="Gene3D" id="3.20.20.140">
    <property type="entry name" value="Metal-dependent hydrolases"/>
    <property type="match status" value="1"/>
</dbReference>
<dbReference type="PATRIC" id="fig|134605.3.peg.1184"/>
<accession>A0A133NCA2</accession>
<dbReference type="GO" id="GO:0000105">
    <property type="term" value="P:L-histidine biosynthetic process"/>
    <property type="evidence" value="ECO:0007669"/>
    <property type="project" value="UniProtKB-UniRule"/>
</dbReference>
<dbReference type="SUPFAM" id="SSF89550">
    <property type="entry name" value="PHP domain-like"/>
    <property type="match status" value="1"/>
</dbReference>
<proteinExistence type="inferred from homology"/>
<dbReference type="AlphaFoldDB" id="A0A133NCA2"/>
<dbReference type="EMBL" id="LRPX01000058">
    <property type="protein sequence ID" value="KXA13892.1"/>
    <property type="molecule type" value="Genomic_DNA"/>
</dbReference>
<dbReference type="SMART" id="SM00481">
    <property type="entry name" value="POLIIIAc"/>
    <property type="match status" value="1"/>
</dbReference>
<evidence type="ECO:0000256" key="3">
    <source>
        <dbReference type="ARBA" id="ARBA00013085"/>
    </source>
</evidence>
<keyword evidence="5 8" id="KW-0378">Hydrolase</keyword>
<dbReference type="InterPro" id="IPR003141">
    <property type="entry name" value="Pol/His_phosphatase_N"/>
</dbReference>
<dbReference type="Pfam" id="PF02811">
    <property type="entry name" value="PHP"/>
    <property type="match status" value="1"/>
</dbReference>
<sequence>MIYKDYHIHSEFSGDSNQNIEELIEHCISIGLKEIAITDHSEYGIQDMPPAFILNYSQYNVKIQELQEKYRKKICLRYGVEVGMDVQVKEYFERNINSYPFDFIIGSNHAIHSLDIASSNITLGKTKQELQELYFQTLLHNIQNYHDFCVLGHMDFITRYGGEKFRGLNLKENWDIIQTILQHLIKYGKGIEINTSGFRYHEERFYPLPEIIKEYLRLGGEIITVGSDAHIKSHIAMDFQRVEDFLRSINYPYIASFEKRKAIIEKI</sequence>